<dbReference type="AlphaFoldDB" id="A0A410FVJ4"/>
<dbReference type="Proteomes" id="UP000287233">
    <property type="component" value="Chromosome"/>
</dbReference>
<evidence type="ECO:0000313" key="2">
    <source>
        <dbReference type="EMBL" id="QAA77109.1"/>
    </source>
</evidence>
<evidence type="ECO:0000313" key="3">
    <source>
        <dbReference type="Proteomes" id="UP000287233"/>
    </source>
</evidence>
<dbReference type="EMBL" id="CP034928">
    <property type="protein sequence ID" value="QAA77109.1"/>
    <property type="molecule type" value="Genomic_DNA"/>
</dbReference>
<accession>A0A410FVJ4</accession>
<feature type="signal peptide" evidence="1">
    <location>
        <begin position="1"/>
        <end position="20"/>
    </location>
</feature>
<protein>
    <submittedName>
        <fullName evidence="2">Uncharacterized protein</fullName>
    </submittedName>
</protein>
<reference evidence="3" key="1">
    <citation type="submission" date="2018-12" db="EMBL/GenBank/DDBJ databases">
        <title>Complete genome sequence of an uncultured bacterium of the candidate phylum Bipolaricaulota.</title>
        <authorList>
            <person name="Kadnikov V.V."/>
            <person name="Mardanov A.V."/>
            <person name="Beletsky A.V."/>
            <person name="Frank Y.A."/>
            <person name="Karnachuk O.V."/>
            <person name="Ravin N.V."/>
        </authorList>
    </citation>
    <scope>NUCLEOTIDE SEQUENCE [LARGE SCALE GENOMIC DNA]</scope>
</reference>
<dbReference type="KEGG" id="bih:BIP78_1343"/>
<sequence>MNRFLVLCCLVLTTGMSVVATGSSVPGGIEPGLGWVYRAEVTDLARDAILTATLTFLGVGEPQGRQAVAVITDRGWVTTLSVYRVAPGADPATAMAGPAPVVLRWPTVLDLVPELRGATPPVQGFALPAVPVVELEWSLSFRQLLDGGRVEQGEIRLALGPQGAVTVPAGMFAGLYSTTYYASWVRTSHQGEAWWPGEEGVAGPVWVPVRAQGIVGATVRYAWELAERVVLDAEELRARLCDALRSTERVDPSLAREVRDALREVGIEI</sequence>
<keyword evidence="1" id="KW-0732">Signal</keyword>
<name>A0A410FVJ4_BIPS1</name>
<gene>
    <name evidence="2" type="ORF">BIP78_1343</name>
</gene>
<proteinExistence type="predicted"/>
<feature type="chain" id="PRO_5019533252" evidence="1">
    <location>
        <begin position="21"/>
        <end position="269"/>
    </location>
</feature>
<organism evidence="2 3">
    <name type="scientific">Bipolaricaulis sibiricus</name>
    <dbReference type="NCBI Taxonomy" id="2501609"/>
    <lineage>
        <taxon>Bacteria</taxon>
        <taxon>Candidatus Bipolaricaulota</taxon>
        <taxon>Candidatus Bipolaricaulia</taxon>
        <taxon>Candidatus Bipolaricaulales</taxon>
        <taxon>Candidatus Bipolaricaulaceae</taxon>
        <taxon>Candidatus Bipolaricaulis</taxon>
    </lineage>
</organism>
<evidence type="ECO:0000256" key="1">
    <source>
        <dbReference type="SAM" id="SignalP"/>
    </source>
</evidence>